<dbReference type="CDD" id="cd12148">
    <property type="entry name" value="fungal_TF_MHR"/>
    <property type="match status" value="1"/>
</dbReference>
<keyword evidence="2" id="KW-0479">Metal-binding</keyword>
<dbReference type="Pfam" id="PF00172">
    <property type="entry name" value="Zn_clus"/>
    <property type="match status" value="1"/>
</dbReference>
<dbReference type="SMART" id="SM00906">
    <property type="entry name" value="Fungal_trans"/>
    <property type="match status" value="1"/>
</dbReference>
<keyword evidence="3" id="KW-0805">Transcription regulation</keyword>
<evidence type="ECO:0000259" key="7">
    <source>
        <dbReference type="PROSITE" id="PS50048"/>
    </source>
</evidence>
<protein>
    <recommendedName>
        <fullName evidence="7">Zn(2)-C6 fungal-type domain-containing protein</fullName>
    </recommendedName>
</protein>
<dbReference type="GO" id="GO:0006351">
    <property type="term" value="P:DNA-templated transcription"/>
    <property type="evidence" value="ECO:0007669"/>
    <property type="project" value="InterPro"/>
</dbReference>
<keyword evidence="6" id="KW-0539">Nucleus</keyword>
<dbReference type="InterPro" id="IPR036864">
    <property type="entry name" value="Zn2-C6_fun-type_DNA-bd_sf"/>
</dbReference>
<dbReference type="VEuPathDB" id="FungiDB:ASPSYDRAFT_145832"/>
<dbReference type="GO" id="GO:0000981">
    <property type="term" value="F:DNA-binding transcription factor activity, RNA polymerase II-specific"/>
    <property type="evidence" value="ECO:0007669"/>
    <property type="project" value="InterPro"/>
</dbReference>
<dbReference type="InterPro" id="IPR050815">
    <property type="entry name" value="TF_fung"/>
</dbReference>
<dbReference type="InterPro" id="IPR007219">
    <property type="entry name" value="XnlR_reg_dom"/>
</dbReference>
<organism evidence="8 9">
    <name type="scientific">Aspergillus sydowii CBS 593.65</name>
    <dbReference type="NCBI Taxonomy" id="1036612"/>
    <lineage>
        <taxon>Eukaryota</taxon>
        <taxon>Fungi</taxon>
        <taxon>Dikarya</taxon>
        <taxon>Ascomycota</taxon>
        <taxon>Pezizomycotina</taxon>
        <taxon>Eurotiomycetes</taxon>
        <taxon>Eurotiomycetidae</taxon>
        <taxon>Eurotiales</taxon>
        <taxon>Aspergillaceae</taxon>
        <taxon>Aspergillus</taxon>
        <taxon>Aspergillus subgen. Nidulantes</taxon>
    </lineage>
</organism>
<accession>A0A1L9TSU6</accession>
<evidence type="ECO:0000256" key="6">
    <source>
        <dbReference type="ARBA" id="ARBA00023242"/>
    </source>
</evidence>
<dbReference type="OrthoDB" id="5600212at2759"/>
<reference evidence="9" key="1">
    <citation type="journal article" date="2017" name="Genome Biol.">
        <title>Comparative genomics reveals high biological diversity and specific adaptations in the industrially and medically important fungal genus Aspergillus.</title>
        <authorList>
            <person name="de Vries R.P."/>
            <person name="Riley R."/>
            <person name="Wiebenga A."/>
            <person name="Aguilar-Osorio G."/>
            <person name="Amillis S."/>
            <person name="Uchima C.A."/>
            <person name="Anderluh G."/>
            <person name="Asadollahi M."/>
            <person name="Askin M."/>
            <person name="Barry K."/>
            <person name="Battaglia E."/>
            <person name="Bayram O."/>
            <person name="Benocci T."/>
            <person name="Braus-Stromeyer S.A."/>
            <person name="Caldana C."/>
            <person name="Canovas D."/>
            <person name="Cerqueira G.C."/>
            <person name="Chen F."/>
            <person name="Chen W."/>
            <person name="Choi C."/>
            <person name="Clum A."/>
            <person name="Dos Santos R.A."/>
            <person name="Damasio A.R."/>
            <person name="Diallinas G."/>
            <person name="Emri T."/>
            <person name="Fekete E."/>
            <person name="Flipphi M."/>
            <person name="Freyberg S."/>
            <person name="Gallo A."/>
            <person name="Gournas C."/>
            <person name="Habgood R."/>
            <person name="Hainaut M."/>
            <person name="Harispe M.L."/>
            <person name="Henrissat B."/>
            <person name="Hilden K.S."/>
            <person name="Hope R."/>
            <person name="Hossain A."/>
            <person name="Karabika E."/>
            <person name="Karaffa L."/>
            <person name="Karanyi Z."/>
            <person name="Krasevec N."/>
            <person name="Kuo A."/>
            <person name="Kusch H."/>
            <person name="LaButti K."/>
            <person name="Lagendijk E.L."/>
            <person name="Lapidus A."/>
            <person name="Levasseur A."/>
            <person name="Lindquist E."/>
            <person name="Lipzen A."/>
            <person name="Logrieco A.F."/>
            <person name="MacCabe A."/>
            <person name="Maekelae M.R."/>
            <person name="Malavazi I."/>
            <person name="Melin P."/>
            <person name="Meyer V."/>
            <person name="Mielnichuk N."/>
            <person name="Miskei M."/>
            <person name="Molnar A.P."/>
            <person name="Mule G."/>
            <person name="Ngan C.Y."/>
            <person name="Orejas M."/>
            <person name="Orosz E."/>
            <person name="Ouedraogo J.P."/>
            <person name="Overkamp K.M."/>
            <person name="Park H.-S."/>
            <person name="Perrone G."/>
            <person name="Piumi F."/>
            <person name="Punt P.J."/>
            <person name="Ram A.F."/>
            <person name="Ramon A."/>
            <person name="Rauscher S."/>
            <person name="Record E."/>
            <person name="Riano-Pachon D.M."/>
            <person name="Robert V."/>
            <person name="Roehrig J."/>
            <person name="Ruller R."/>
            <person name="Salamov A."/>
            <person name="Salih N.S."/>
            <person name="Samson R.A."/>
            <person name="Sandor E."/>
            <person name="Sanguinetti M."/>
            <person name="Schuetze T."/>
            <person name="Sepcic K."/>
            <person name="Shelest E."/>
            <person name="Sherlock G."/>
            <person name="Sophianopoulou V."/>
            <person name="Squina F.M."/>
            <person name="Sun H."/>
            <person name="Susca A."/>
            <person name="Todd R.B."/>
            <person name="Tsang A."/>
            <person name="Unkles S.E."/>
            <person name="van de Wiele N."/>
            <person name="van Rossen-Uffink D."/>
            <person name="Oliveira J.V."/>
            <person name="Vesth T.C."/>
            <person name="Visser J."/>
            <person name="Yu J.-H."/>
            <person name="Zhou M."/>
            <person name="Andersen M.R."/>
            <person name="Archer D.B."/>
            <person name="Baker S.E."/>
            <person name="Benoit I."/>
            <person name="Brakhage A.A."/>
            <person name="Braus G.H."/>
            <person name="Fischer R."/>
            <person name="Frisvad J.C."/>
            <person name="Goldman G.H."/>
            <person name="Houbraken J."/>
            <person name="Oakley B."/>
            <person name="Pocsi I."/>
            <person name="Scazzocchio C."/>
            <person name="Seiboth B."/>
            <person name="vanKuyk P.A."/>
            <person name="Wortman J."/>
            <person name="Dyer P.S."/>
            <person name="Grigoriev I.V."/>
        </authorList>
    </citation>
    <scope>NUCLEOTIDE SEQUENCE [LARGE SCALE GENOMIC DNA]</scope>
    <source>
        <strain evidence="9">CBS 593.65</strain>
    </source>
</reference>
<comment type="subcellular location">
    <subcellularLocation>
        <location evidence="1">Nucleus</location>
    </subcellularLocation>
</comment>
<dbReference type="PROSITE" id="PS50048">
    <property type="entry name" value="ZN2_CY6_FUNGAL_2"/>
    <property type="match status" value="1"/>
</dbReference>
<evidence type="ECO:0000313" key="9">
    <source>
        <dbReference type="Proteomes" id="UP000184356"/>
    </source>
</evidence>
<dbReference type="GO" id="GO:0005634">
    <property type="term" value="C:nucleus"/>
    <property type="evidence" value="ECO:0007669"/>
    <property type="project" value="UniProtKB-SubCell"/>
</dbReference>
<dbReference type="Gene3D" id="4.10.240.10">
    <property type="entry name" value="Zn(2)-C6 fungal-type DNA-binding domain"/>
    <property type="match status" value="1"/>
</dbReference>
<feature type="domain" description="Zn(2)-C6 fungal-type" evidence="7">
    <location>
        <begin position="13"/>
        <end position="43"/>
    </location>
</feature>
<evidence type="ECO:0000256" key="4">
    <source>
        <dbReference type="ARBA" id="ARBA00023125"/>
    </source>
</evidence>
<dbReference type="GeneID" id="63757637"/>
<dbReference type="STRING" id="1036612.A0A1L9TSU6"/>
<dbReference type="GO" id="GO:0003677">
    <property type="term" value="F:DNA binding"/>
    <property type="evidence" value="ECO:0007669"/>
    <property type="project" value="UniProtKB-KW"/>
</dbReference>
<keyword evidence="5" id="KW-0804">Transcription</keyword>
<sequence>MENSYVPRSKRIACIMCRKRKLKCNGKSPTCGTCSRLGYECAYGEGRKKSGPKGNYRKQLEARLAQVETLLKAQGQPASFTRQNNRAATALSKSPIASEITSLGHNVDQPVSAPTGISGEIPASRVFEPAVETKDDESAGWEMECLGIEEPLPSRQIVDELNQIYFDKVHPSIPVIHPSRHLAASTLAPNLRPPICLQYITWCLAAAVTEKYHSLHSLFYQRARKYAELEHMEGVGQGLLSVSYCQLWLLISTYESRMMYFPRAWLSSGKASRIALMLGLNCLDGPDLEAKQTLPGPRDCTEKEERRRVFWMAFYIDRYVSAGSGWPVLFDERDITTNVPASEEAFLRSIPQRTLPVTDLLEGRGFETLSTFGGMACIATLFGRILSHINRPDPNDNVHDLNGKYWQRHKSLDNILLHFALAMPNCLHLVVGLPDPNSVLCNMVIHTSLICLHQAAIFKAEKSNIPEQIITESKWRCTVAADQILNVTKMISHVDLSTMNPLVSLCIYAASRVFLQYMKTRPDDTAARSSLQFIFSALGALKDKNPLAESFLVQLDVDIDGTPFSDQGPNGIISPKEKVRIDRILMGHVSEANIPMNFRLLISRKNASFYSPSRNLNRMVTEIL</sequence>
<dbReference type="EMBL" id="KV878583">
    <property type="protein sequence ID" value="OJJ62481.1"/>
    <property type="molecule type" value="Genomic_DNA"/>
</dbReference>
<dbReference type="GO" id="GO:0008270">
    <property type="term" value="F:zinc ion binding"/>
    <property type="evidence" value="ECO:0007669"/>
    <property type="project" value="InterPro"/>
</dbReference>
<dbReference type="PANTHER" id="PTHR47338:SF10">
    <property type="entry name" value="TRANSCRIPTION FACTOR DOMAIN-CONTAINING PROTEIN-RELATED"/>
    <property type="match status" value="1"/>
</dbReference>
<evidence type="ECO:0000256" key="1">
    <source>
        <dbReference type="ARBA" id="ARBA00004123"/>
    </source>
</evidence>
<dbReference type="SUPFAM" id="SSF57701">
    <property type="entry name" value="Zn2/Cys6 DNA-binding domain"/>
    <property type="match status" value="1"/>
</dbReference>
<keyword evidence="9" id="KW-1185">Reference proteome</keyword>
<dbReference type="AlphaFoldDB" id="A0A1L9TSU6"/>
<dbReference type="RefSeq" id="XP_040706287.1">
    <property type="nucleotide sequence ID" value="XM_040841564.1"/>
</dbReference>
<dbReference type="PROSITE" id="PS00463">
    <property type="entry name" value="ZN2_CY6_FUNGAL_1"/>
    <property type="match status" value="1"/>
</dbReference>
<dbReference type="SMART" id="SM00066">
    <property type="entry name" value="GAL4"/>
    <property type="match status" value="1"/>
</dbReference>
<evidence type="ECO:0000313" key="8">
    <source>
        <dbReference type="EMBL" id="OJJ62481.1"/>
    </source>
</evidence>
<dbReference type="InterPro" id="IPR001138">
    <property type="entry name" value="Zn2Cys6_DnaBD"/>
</dbReference>
<dbReference type="PANTHER" id="PTHR47338">
    <property type="entry name" value="ZN(II)2CYS6 TRANSCRIPTION FACTOR (EUROFUNG)-RELATED"/>
    <property type="match status" value="1"/>
</dbReference>
<name>A0A1L9TSU6_9EURO</name>
<evidence type="ECO:0000256" key="2">
    <source>
        <dbReference type="ARBA" id="ARBA00022723"/>
    </source>
</evidence>
<evidence type="ECO:0000256" key="3">
    <source>
        <dbReference type="ARBA" id="ARBA00023015"/>
    </source>
</evidence>
<evidence type="ECO:0000256" key="5">
    <source>
        <dbReference type="ARBA" id="ARBA00023163"/>
    </source>
</evidence>
<keyword evidence="4" id="KW-0238">DNA-binding</keyword>
<gene>
    <name evidence="8" type="ORF">ASPSYDRAFT_145832</name>
</gene>
<proteinExistence type="predicted"/>
<dbReference type="Pfam" id="PF04082">
    <property type="entry name" value="Fungal_trans"/>
    <property type="match status" value="1"/>
</dbReference>
<dbReference type="CDD" id="cd00067">
    <property type="entry name" value="GAL4"/>
    <property type="match status" value="1"/>
</dbReference>
<dbReference type="Proteomes" id="UP000184356">
    <property type="component" value="Unassembled WGS sequence"/>
</dbReference>